<dbReference type="Proteomes" id="UP001567538">
    <property type="component" value="Unassembled WGS sequence"/>
</dbReference>
<protein>
    <submittedName>
        <fullName evidence="3">Protein MAIN-LIKE 2-like</fullName>
    </submittedName>
</protein>
<reference evidence="3 4" key="1">
    <citation type="submission" date="2024-06" db="EMBL/GenBank/DDBJ databases">
        <title>A chromosome level genome sequence of Diviner's sage (Salvia divinorum).</title>
        <authorList>
            <person name="Ford S.A."/>
            <person name="Ro D.-K."/>
            <person name="Ness R.W."/>
            <person name="Phillips M.A."/>
        </authorList>
    </citation>
    <scope>NUCLEOTIDE SEQUENCE [LARGE SCALE GENOMIC DNA]</scope>
    <source>
        <strain evidence="3">SAF-2024a</strain>
        <tissue evidence="3">Leaf</tissue>
    </source>
</reference>
<dbReference type="InterPro" id="IPR019557">
    <property type="entry name" value="AminoTfrase-like_pln_mobile"/>
</dbReference>
<evidence type="ECO:0000256" key="1">
    <source>
        <dbReference type="SAM" id="MobiDB-lite"/>
    </source>
</evidence>
<dbReference type="Pfam" id="PF10536">
    <property type="entry name" value="PMD"/>
    <property type="match status" value="1"/>
</dbReference>
<comment type="caution">
    <text evidence="3">The sequence shown here is derived from an EMBL/GenBank/DDBJ whole genome shotgun (WGS) entry which is preliminary data.</text>
</comment>
<feature type="domain" description="Aminotransferase-like plant mobile" evidence="2">
    <location>
        <begin position="32"/>
        <end position="210"/>
    </location>
</feature>
<evidence type="ECO:0000313" key="4">
    <source>
        <dbReference type="Proteomes" id="UP001567538"/>
    </source>
</evidence>
<dbReference type="EMBL" id="JBEAFC010000003">
    <property type="protein sequence ID" value="KAL1563215.1"/>
    <property type="molecule type" value="Genomic_DNA"/>
</dbReference>
<dbReference type="AlphaFoldDB" id="A0ABD1I3A5"/>
<feature type="compositionally biased region" description="Acidic residues" evidence="1">
    <location>
        <begin position="312"/>
        <end position="328"/>
    </location>
</feature>
<organism evidence="3 4">
    <name type="scientific">Salvia divinorum</name>
    <name type="common">Maria pastora</name>
    <name type="synonym">Diviner's sage</name>
    <dbReference type="NCBI Taxonomy" id="28513"/>
    <lineage>
        <taxon>Eukaryota</taxon>
        <taxon>Viridiplantae</taxon>
        <taxon>Streptophyta</taxon>
        <taxon>Embryophyta</taxon>
        <taxon>Tracheophyta</taxon>
        <taxon>Spermatophyta</taxon>
        <taxon>Magnoliopsida</taxon>
        <taxon>eudicotyledons</taxon>
        <taxon>Gunneridae</taxon>
        <taxon>Pentapetalae</taxon>
        <taxon>asterids</taxon>
        <taxon>lamiids</taxon>
        <taxon>Lamiales</taxon>
        <taxon>Lamiaceae</taxon>
        <taxon>Nepetoideae</taxon>
        <taxon>Mentheae</taxon>
        <taxon>Salviinae</taxon>
        <taxon>Salvia</taxon>
        <taxon>Salvia subgen. Calosphace</taxon>
    </lineage>
</organism>
<evidence type="ECO:0000313" key="3">
    <source>
        <dbReference type="EMBL" id="KAL1563215.1"/>
    </source>
</evidence>
<dbReference type="PANTHER" id="PTHR46033:SF8">
    <property type="entry name" value="PROTEIN MAINTENANCE OF MERISTEMS-LIKE"/>
    <property type="match status" value="1"/>
</dbReference>
<dbReference type="PANTHER" id="PTHR46033">
    <property type="entry name" value="PROTEIN MAIN-LIKE 2"/>
    <property type="match status" value="1"/>
</dbReference>
<accession>A0ABD1I3A5</accession>
<feature type="region of interest" description="Disordered" evidence="1">
    <location>
        <begin position="290"/>
        <end position="408"/>
    </location>
</feature>
<evidence type="ECO:0000259" key="2">
    <source>
        <dbReference type="Pfam" id="PF10536"/>
    </source>
</evidence>
<dbReference type="InterPro" id="IPR044824">
    <property type="entry name" value="MAIN-like"/>
</dbReference>
<name>A0ABD1I3A5_SALDI</name>
<sequence>MKEKGLLVSALVNRMMRHRLEDGLPPVAYIQRACMIVLVLLGGLILPDASGCKIPFMWLTMLRDIEVASAISWASVALATLYHNLCEASMGKLKDIGGAAVLLQLWAWERMLTLRPDFMIAPVHTDNTPCGAMWSGTYLVNKSPKHSVRHYRERLSLLQNGQFIWMSYLGRELSDICLNINNSWRTVTYMMCWAIVEAHEPERVVRQFGDVRMWGYTVASSSTTVFETLARVYHMTGDVGEEDAPDRLLDIRKLVLDCLVECGKNRRSGRKGVRTGGHGYSRHYRMFQNIPESSQPPEEPEISQSVHINEPPVDDGGGDDDGGDDDDGGAYMERPRSSAYMERPHSSAHLDPPRNSVQLDHPSSSARPEKERLRPSLARTMLDMVTYRRSRRDNKGKNPGKFIPSSYK</sequence>
<proteinExistence type="predicted"/>
<keyword evidence="4" id="KW-1185">Reference proteome</keyword>
<feature type="compositionally biased region" description="Polar residues" evidence="1">
    <location>
        <begin position="355"/>
        <end position="366"/>
    </location>
</feature>
<gene>
    <name evidence="3" type="ORF">AAHA92_05708</name>
</gene>